<keyword evidence="13" id="KW-1185">Reference proteome</keyword>
<dbReference type="CDD" id="cd03467">
    <property type="entry name" value="Rieske"/>
    <property type="match status" value="1"/>
</dbReference>
<feature type="domain" description="Rieske" evidence="11">
    <location>
        <begin position="47"/>
        <end position="139"/>
    </location>
</feature>
<dbReference type="Proteomes" id="UP000194218">
    <property type="component" value="Chromosome"/>
</dbReference>
<accession>A0A1W7D5I0</accession>
<dbReference type="InterPro" id="IPR014349">
    <property type="entry name" value="Rieske_Fe-S_prot"/>
</dbReference>
<keyword evidence="4" id="KW-0479">Metal-binding</keyword>
<evidence type="ECO:0000256" key="2">
    <source>
        <dbReference type="ARBA" id="ARBA00015816"/>
    </source>
</evidence>
<evidence type="ECO:0000256" key="7">
    <source>
        <dbReference type="ARBA" id="ARBA00023157"/>
    </source>
</evidence>
<gene>
    <name evidence="12" type="ORF">CAG99_26165</name>
</gene>
<dbReference type="InterPro" id="IPR036922">
    <property type="entry name" value="Rieske_2Fe-2S_sf"/>
</dbReference>
<dbReference type="EMBL" id="CP021121">
    <property type="protein sequence ID" value="ARQ71850.1"/>
    <property type="molecule type" value="Genomic_DNA"/>
</dbReference>
<evidence type="ECO:0000256" key="10">
    <source>
        <dbReference type="SAM" id="MobiDB-lite"/>
    </source>
</evidence>
<proteinExistence type="predicted"/>
<dbReference type="SUPFAM" id="SSF50022">
    <property type="entry name" value="ISP domain"/>
    <property type="match status" value="1"/>
</dbReference>
<evidence type="ECO:0000313" key="12">
    <source>
        <dbReference type="EMBL" id="ARQ71850.1"/>
    </source>
</evidence>
<dbReference type="Pfam" id="PF00355">
    <property type="entry name" value="Rieske"/>
    <property type="match status" value="1"/>
</dbReference>
<dbReference type="GO" id="GO:0046872">
    <property type="term" value="F:metal ion binding"/>
    <property type="evidence" value="ECO:0007669"/>
    <property type="project" value="UniProtKB-KW"/>
</dbReference>
<dbReference type="PANTHER" id="PTHR10134">
    <property type="entry name" value="CYTOCHROME B-C1 COMPLEX SUBUNIT RIESKE, MITOCHONDRIAL"/>
    <property type="match status" value="1"/>
</dbReference>
<evidence type="ECO:0000259" key="11">
    <source>
        <dbReference type="PROSITE" id="PS51296"/>
    </source>
</evidence>
<name>A0A1W7D5I0_9ACTN</name>
<reference evidence="12 13" key="1">
    <citation type="submission" date="2017-05" db="EMBL/GenBank/DDBJ databases">
        <title>Complete genome sequence of Streptomyces sp. SCSIO 03032 revealed the diverse biosynthetic pathways for its bioactive secondary metabolites.</title>
        <authorList>
            <person name="Ma L."/>
            <person name="Zhu Y."/>
            <person name="Zhang W."/>
            <person name="Zhang G."/>
            <person name="Tian X."/>
            <person name="Zhang S."/>
            <person name="Zhang C."/>
        </authorList>
    </citation>
    <scope>NUCLEOTIDE SEQUENCE [LARGE SCALE GENOMIC DNA]</scope>
    <source>
        <strain evidence="12 13">SCSIO 03032</strain>
    </source>
</reference>
<sequence length="140" mass="13707">MSDEAGPLGRPTTRRSVVAAGAAGLTGLLGACGSGSGGGEGGGEPGERLGSASQVPEGGGTVFGEQGVVVTQPAAGEYRGFSAICPHQGCTVSDVRDGTIDCLCHGSKFAIEDGSVVRGPATEPLPPREIAVSGDTVRLA</sequence>
<dbReference type="InterPro" id="IPR005805">
    <property type="entry name" value="Rieske_Fe-S_prot_C"/>
</dbReference>
<dbReference type="KEGG" id="smao:CAG99_26165"/>
<keyword evidence="3" id="KW-0001">2Fe-2S</keyword>
<evidence type="ECO:0000256" key="3">
    <source>
        <dbReference type="ARBA" id="ARBA00022714"/>
    </source>
</evidence>
<dbReference type="RefSeq" id="WP_086161686.1">
    <property type="nucleotide sequence ID" value="NZ_CP021121.1"/>
</dbReference>
<comment type="function">
    <text evidence="1">Iron-sulfur subunit of the cytochrome bc1 complex, an essential component of the respiratory electron transport chain required for ATP synthesis. The bc1 complex catalyzes the oxidation of menaquinol and the reduction of cytochrome c in the respiratory chain. The bc1 complex operates through a Q-cycle mechanism that couples electron transfer to generation of the proton gradient that drives ATP synthesis.</text>
</comment>
<keyword evidence="5" id="KW-0408">Iron</keyword>
<dbReference type="AlphaFoldDB" id="A0A1W7D5I0"/>
<evidence type="ECO:0000256" key="9">
    <source>
        <dbReference type="ARBA" id="ARBA00034078"/>
    </source>
</evidence>
<dbReference type="Gene3D" id="2.102.10.10">
    <property type="entry name" value="Rieske [2Fe-2S] iron-sulphur domain"/>
    <property type="match status" value="1"/>
</dbReference>
<evidence type="ECO:0000313" key="13">
    <source>
        <dbReference type="Proteomes" id="UP000194218"/>
    </source>
</evidence>
<dbReference type="GO" id="GO:0016705">
    <property type="term" value="F:oxidoreductase activity, acting on paired donors, with incorporation or reduction of molecular oxygen"/>
    <property type="evidence" value="ECO:0007669"/>
    <property type="project" value="UniProtKB-ARBA"/>
</dbReference>
<dbReference type="GO" id="GO:0051537">
    <property type="term" value="F:2 iron, 2 sulfur cluster binding"/>
    <property type="evidence" value="ECO:0007669"/>
    <property type="project" value="UniProtKB-KW"/>
</dbReference>
<evidence type="ECO:0000256" key="1">
    <source>
        <dbReference type="ARBA" id="ARBA00002494"/>
    </source>
</evidence>
<keyword evidence="7" id="KW-1015">Disulfide bond</keyword>
<feature type="compositionally biased region" description="Gly residues" evidence="10">
    <location>
        <begin position="33"/>
        <end position="44"/>
    </location>
</feature>
<evidence type="ECO:0000256" key="6">
    <source>
        <dbReference type="ARBA" id="ARBA00023014"/>
    </source>
</evidence>
<comment type="cofactor">
    <cofactor evidence="9">
        <name>[2Fe-2S] cluster</name>
        <dbReference type="ChEBI" id="CHEBI:190135"/>
    </cofactor>
</comment>
<dbReference type="PROSITE" id="PS51296">
    <property type="entry name" value="RIESKE"/>
    <property type="match status" value="1"/>
</dbReference>
<dbReference type="OrthoDB" id="25106at2"/>
<evidence type="ECO:0000256" key="8">
    <source>
        <dbReference type="ARBA" id="ARBA00029586"/>
    </source>
</evidence>
<dbReference type="PRINTS" id="PR00162">
    <property type="entry name" value="RIESKE"/>
</dbReference>
<dbReference type="InterPro" id="IPR017941">
    <property type="entry name" value="Rieske_2Fe-2S"/>
</dbReference>
<feature type="region of interest" description="Disordered" evidence="10">
    <location>
        <begin position="33"/>
        <end position="63"/>
    </location>
</feature>
<protein>
    <recommendedName>
        <fullName evidence="2">Cytochrome bc1 complex Rieske iron-sulfur subunit</fullName>
    </recommendedName>
    <alternativeName>
        <fullName evidence="8">Cytochrome bc1 reductase complex subunit QcrA</fullName>
    </alternativeName>
</protein>
<dbReference type="GO" id="GO:0004497">
    <property type="term" value="F:monooxygenase activity"/>
    <property type="evidence" value="ECO:0007669"/>
    <property type="project" value="UniProtKB-ARBA"/>
</dbReference>
<evidence type="ECO:0000256" key="5">
    <source>
        <dbReference type="ARBA" id="ARBA00023004"/>
    </source>
</evidence>
<evidence type="ECO:0000256" key="4">
    <source>
        <dbReference type="ARBA" id="ARBA00022723"/>
    </source>
</evidence>
<dbReference type="GO" id="GO:0016020">
    <property type="term" value="C:membrane"/>
    <property type="evidence" value="ECO:0007669"/>
    <property type="project" value="InterPro"/>
</dbReference>
<dbReference type="FunFam" id="2.102.10.10:FF:000016">
    <property type="entry name" value="Nitrite reductase/ring-hydroxylating ferredoxin subunit"/>
    <property type="match status" value="1"/>
</dbReference>
<keyword evidence="6" id="KW-0411">Iron-sulfur</keyword>
<organism evidence="12 13">
    <name type="scientific">Streptomyces marincola</name>
    <dbReference type="NCBI Taxonomy" id="2878388"/>
    <lineage>
        <taxon>Bacteria</taxon>
        <taxon>Bacillati</taxon>
        <taxon>Actinomycetota</taxon>
        <taxon>Actinomycetes</taxon>
        <taxon>Kitasatosporales</taxon>
        <taxon>Streptomycetaceae</taxon>
        <taxon>Streptomyces</taxon>
    </lineage>
</organism>